<feature type="transmembrane region" description="Helical" evidence="6">
    <location>
        <begin position="366"/>
        <end position="391"/>
    </location>
</feature>
<keyword evidence="9" id="KW-1185">Reference proteome</keyword>
<dbReference type="InterPro" id="IPR011701">
    <property type="entry name" value="MFS"/>
</dbReference>
<evidence type="ECO:0000256" key="3">
    <source>
        <dbReference type="ARBA" id="ARBA00022989"/>
    </source>
</evidence>
<dbReference type="Gene3D" id="1.20.1250.20">
    <property type="entry name" value="MFS general substrate transporter like domains"/>
    <property type="match status" value="2"/>
</dbReference>
<feature type="domain" description="Major facilitator superfamily (MFS) profile" evidence="7">
    <location>
        <begin position="12"/>
        <end position="424"/>
    </location>
</feature>
<feature type="transmembrane region" description="Helical" evidence="6">
    <location>
        <begin position="331"/>
        <end position="354"/>
    </location>
</feature>
<evidence type="ECO:0000259" key="7">
    <source>
        <dbReference type="PROSITE" id="PS50850"/>
    </source>
</evidence>
<evidence type="ECO:0000256" key="4">
    <source>
        <dbReference type="ARBA" id="ARBA00023136"/>
    </source>
</evidence>
<feature type="transmembrane region" description="Helical" evidence="6">
    <location>
        <begin position="397"/>
        <end position="419"/>
    </location>
</feature>
<reference evidence="9" key="1">
    <citation type="journal article" date="2006" name="Proc. Natl. Acad. Sci. U.S.A.">
        <title>Genome analysis of the smallest free-living eukaryote Ostreococcus tauri unveils many unique features.</title>
        <authorList>
            <person name="Derelle E."/>
            <person name="Ferraz C."/>
            <person name="Rombauts S."/>
            <person name="Rouze P."/>
            <person name="Worden A.Z."/>
            <person name="Robbens S."/>
            <person name="Partensky F."/>
            <person name="Degroeve S."/>
            <person name="Echeynie S."/>
            <person name="Cooke R."/>
            <person name="Saeys Y."/>
            <person name="Wuyts J."/>
            <person name="Jabbari K."/>
            <person name="Bowler C."/>
            <person name="Panaud O."/>
            <person name="Piegu B."/>
            <person name="Ball S.G."/>
            <person name="Ral J.-P."/>
            <person name="Bouget F.-Y."/>
            <person name="Piganeau G."/>
            <person name="De Baets B."/>
            <person name="Picard A."/>
            <person name="Delseny M."/>
            <person name="Demaille J."/>
            <person name="Van de Peer Y."/>
            <person name="Moreau H."/>
        </authorList>
    </citation>
    <scope>NUCLEOTIDE SEQUENCE [LARGE SCALE GENOMIC DNA]</scope>
    <source>
        <strain evidence="9">OTTH 0595 / CCAP 157/2 / RCC745</strain>
    </source>
</reference>
<feature type="transmembrane region" description="Helical" evidence="6">
    <location>
        <begin position="302"/>
        <end position="325"/>
    </location>
</feature>
<dbReference type="InParanoid" id="A0A090M1U7"/>
<dbReference type="PANTHER" id="PTHR11662">
    <property type="entry name" value="SOLUTE CARRIER FAMILY 17"/>
    <property type="match status" value="1"/>
</dbReference>
<dbReference type="KEGG" id="ota:OT_ostta05g04780"/>
<dbReference type="OrthoDB" id="2250022at2759"/>
<feature type="transmembrane region" description="Helical" evidence="6">
    <location>
        <begin position="12"/>
        <end position="38"/>
    </location>
</feature>
<keyword evidence="3 6" id="KW-1133">Transmembrane helix</keyword>
<feature type="transmembrane region" description="Helical" evidence="6">
    <location>
        <begin position="223"/>
        <end position="244"/>
    </location>
</feature>
<comment type="caution">
    <text evidence="8">The sequence shown here is derived from an EMBL/GenBank/DDBJ whole genome shotgun (WGS) entry which is preliminary data.</text>
</comment>
<feature type="transmembrane region" description="Helical" evidence="6">
    <location>
        <begin position="50"/>
        <end position="71"/>
    </location>
</feature>
<name>A0A090M1U7_OSTTA</name>
<evidence type="ECO:0000313" key="9">
    <source>
        <dbReference type="Proteomes" id="UP000009170"/>
    </source>
</evidence>
<dbReference type="GO" id="GO:0022857">
    <property type="term" value="F:transmembrane transporter activity"/>
    <property type="evidence" value="ECO:0007669"/>
    <property type="project" value="InterPro"/>
</dbReference>
<dbReference type="InterPro" id="IPR020846">
    <property type="entry name" value="MFS_dom"/>
</dbReference>
<evidence type="ECO:0000256" key="1">
    <source>
        <dbReference type="ARBA" id="ARBA00004141"/>
    </source>
</evidence>
<dbReference type="SUPFAM" id="SSF103473">
    <property type="entry name" value="MFS general substrate transporter"/>
    <property type="match status" value="1"/>
</dbReference>
<dbReference type="InterPro" id="IPR050382">
    <property type="entry name" value="MFS_Na/Anion_cotransporter"/>
</dbReference>
<reference evidence="8 9" key="2">
    <citation type="journal article" date="2014" name="BMC Genomics">
        <title>An improved genome of the model marine alga Ostreococcus tauri unfolds by assessing Illumina de novo assemblies.</title>
        <authorList>
            <person name="Blanc-Mathieu R."/>
            <person name="Verhelst B."/>
            <person name="Derelle E."/>
            <person name="Rombauts S."/>
            <person name="Bouget F.Y."/>
            <person name="Carre I."/>
            <person name="Chateau A."/>
            <person name="Eyre-Walker A."/>
            <person name="Grimsley N."/>
            <person name="Moreau H."/>
            <person name="Piegu B."/>
            <person name="Rivals E."/>
            <person name="Schackwitz W."/>
            <person name="Van de Peer Y."/>
            <person name="Piganeau G."/>
        </authorList>
    </citation>
    <scope>NUCLEOTIDE SEQUENCE [LARGE SCALE GENOMIC DNA]</scope>
    <source>
        <strain evidence="9">OTTH 0595 / CCAP 157/2 / RCC745</strain>
    </source>
</reference>
<protein>
    <submittedName>
        <fullName evidence="8">Major facilitator superfamily domain, general substrate transporter</fullName>
    </submittedName>
</protein>
<keyword evidence="4 6" id="KW-0472">Membrane</keyword>
<dbReference type="PANTHER" id="PTHR11662:SF243">
    <property type="entry name" value="ANION TRANSPORTER 6, CHLOROPLASTIC-RELATED"/>
    <property type="match status" value="1"/>
</dbReference>
<dbReference type="Proteomes" id="UP000009170">
    <property type="component" value="Unassembled WGS sequence"/>
</dbReference>
<dbReference type="GO" id="GO:0016020">
    <property type="term" value="C:membrane"/>
    <property type="evidence" value="ECO:0007669"/>
    <property type="project" value="UniProtKB-SubCell"/>
</dbReference>
<sequence length="428" mass="45669">MSEGGQKKRWGMVFALFVAFVLCNLDKVNMSVAIVPMAESFGWTATQKGLVASAFFWGYSFTQIPGGWLASKYGGKSVLFWGVVLWSFGTLIAPWCAALGMPWLLASRFLVGLGEGVAPSAATGVLAKGVPPSQRSKAVTTAFGGLDVGSLTGLLIAPPIIFYLGGWAAVFYLFGVLGFIWGAWWFASFMNDSSTDMKEAPLAAGAKKGLSIPWAAFFRNPQFWALTVAHFTWNYFSYGLLAWLPSFLASAMGVTLSKSSFLSILPYLSTVIVTATIAPLAGKLEADKTLTRTQIRKGSQTLCFGVGAVMLTAIGLIVNATPVAAVTNQTIAIVIGLLSVTFGFAAFIRTGLFCGHQDLSPKYASIMLGVTNTAAAIASTLSTFFTGLFLSMTGGNWAYSLFFPIAVLQLVSVFVFLIWKSDPVDFDA</sequence>
<dbReference type="PROSITE" id="PS50850">
    <property type="entry name" value="MFS"/>
    <property type="match status" value="1"/>
</dbReference>
<evidence type="ECO:0000256" key="6">
    <source>
        <dbReference type="SAM" id="Phobius"/>
    </source>
</evidence>
<dbReference type="Pfam" id="PF07690">
    <property type="entry name" value="MFS_1"/>
    <property type="match status" value="1"/>
</dbReference>
<dbReference type="GeneID" id="9834389"/>
<dbReference type="InterPro" id="IPR036259">
    <property type="entry name" value="MFS_trans_sf"/>
</dbReference>
<comment type="similarity">
    <text evidence="5">Belongs to the major facilitator superfamily. Sodium/anion cotransporter (TC 2.A.1.14) family.</text>
</comment>
<feature type="transmembrane region" description="Helical" evidence="6">
    <location>
        <begin position="160"/>
        <end position="187"/>
    </location>
</feature>
<dbReference type="EMBL" id="CAID01000005">
    <property type="protein sequence ID" value="CEF98166.1"/>
    <property type="molecule type" value="Genomic_DNA"/>
</dbReference>
<evidence type="ECO:0000313" key="8">
    <source>
        <dbReference type="EMBL" id="CEF98166.1"/>
    </source>
</evidence>
<accession>A0A090M1U7</accession>
<keyword evidence="2 6" id="KW-0812">Transmembrane</keyword>
<dbReference type="RefSeq" id="XP_022839117.1">
    <property type="nucleotide sequence ID" value="XM_022984380.1"/>
</dbReference>
<evidence type="ECO:0000256" key="2">
    <source>
        <dbReference type="ARBA" id="ARBA00022692"/>
    </source>
</evidence>
<feature type="transmembrane region" description="Helical" evidence="6">
    <location>
        <begin position="264"/>
        <end position="281"/>
    </location>
</feature>
<evidence type="ECO:0000256" key="5">
    <source>
        <dbReference type="ARBA" id="ARBA00024362"/>
    </source>
</evidence>
<gene>
    <name evidence="8" type="ORF">OT_ostta05g04780</name>
</gene>
<dbReference type="AlphaFoldDB" id="A0A090M1U7"/>
<feature type="transmembrane region" description="Helical" evidence="6">
    <location>
        <begin position="78"/>
        <end position="105"/>
    </location>
</feature>
<organism evidence="8 9">
    <name type="scientific">Ostreococcus tauri</name>
    <name type="common">Marine green alga</name>
    <dbReference type="NCBI Taxonomy" id="70448"/>
    <lineage>
        <taxon>Eukaryota</taxon>
        <taxon>Viridiplantae</taxon>
        <taxon>Chlorophyta</taxon>
        <taxon>Mamiellophyceae</taxon>
        <taxon>Mamiellales</taxon>
        <taxon>Bathycoccaceae</taxon>
        <taxon>Ostreococcus</taxon>
    </lineage>
</organism>
<comment type="subcellular location">
    <subcellularLocation>
        <location evidence="1">Membrane</location>
        <topology evidence="1">Multi-pass membrane protein</topology>
    </subcellularLocation>
</comment>
<proteinExistence type="inferred from homology"/>